<feature type="domain" description="Transcription regulator PadR N-terminal" evidence="1">
    <location>
        <begin position="16"/>
        <end position="87"/>
    </location>
</feature>
<evidence type="ECO:0000313" key="3">
    <source>
        <dbReference type="Proteomes" id="UP000271925"/>
    </source>
</evidence>
<proteinExistence type="predicted"/>
<reference evidence="2 3" key="1">
    <citation type="submission" date="2018-11" db="EMBL/GenBank/DDBJ databases">
        <authorList>
            <person name="Zhou Z."/>
            <person name="Wang G."/>
        </authorList>
    </citation>
    <scope>NUCLEOTIDE SEQUENCE [LARGE SCALE GENOMIC DNA]</scope>
    <source>
        <strain evidence="2 3">KCTC52004</strain>
    </source>
</reference>
<keyword evidence="3" id="KW-1185">Reference proteome</keyword>
<dbReference type="InterPro" id="IPR036390">
    <property type="entry name" value="WH_DNA-bd_sf"/>
</dbReference>
<accession>A0A3P1BUE4</accession>
<sequence>MSNNQQLLKGSLSVIILKLLEEQERMYGYEITQKVKALTAGEMSITEGALYPALHKLEAEGLLTTETQVVEGRARKYYSLTKDGHTEAVSRISELGAMLENLQRLLNRGLDPLKPAI</sequence>
<dbReference type="InterPro" id="IPR036388">
    <property type="entry name" value="WH-like_DNA-bd_sf"/>
</dbReference>
<dbReference type="Pfam" id="PF03551">
    <property type="entry name" value="PadR"/>
    <property type="match status" value="1"/>
</dbReference>
<name>A0A3P1BUE4_9BACT</name>
<evidence type="ECO:0000259" key="1">
    <source>
        <dbReference type="Pfam" id="PF03551"/>
    </source>
</evidence>
<dbReference type="InterPro" id="IPR005149">
    <property type="entry name" value="Tscrpt_reg_PadR_N"/>
</dbReference>
<dbReference type="EMBL" id="RQJO01000008">
    <property type="protein sequence ID" value="RRB04529.1"/>
    <property type="molecule type" value="Genomic_DNA"/>
</dbReference>
<dbReference type="SUPFAM" id="SSF46785">
    <property type="entry name" value="Winged helix' DNA-binding domain"/>
    <property type="match status" value="1"/>
</dbReference>
<evidence type="ECO:0000313" key="2">
    <source>
        <dbReference type="EMBL" id="RRB04529.1"/>
    </source>
</evidence>
<dbReference type="Gene3D" id="1.10.10.10">
    <property type="entry name" value="Winged helix-like DNA-binding domain superfamily/Winged helix DNA-binding domain"/>
    <property type="match status" value="1"/>
</dbReference>
<dbReference type="AlphaFoldDB" id="A0A3P1BUE4"/>
<dbReference type="RefSeq" id="WP_124875343.1">
    <property type="nucleotide sequence ID" value="NZ_RQJO01000008.1"/>
</dbReference>
<dbReference type="InterPro" id="IPR052509">
    <property type="entry name" value="Metal_resp_DNA-bind_regulator"/>
</dbReference>
<dbReference type="PANTHER" id="PTHR33169:SF14">
    <property type="entry name" value="TRANSCRIPTIONAL REGULATOR RV3488"/>
    <property type="match status" value="1"/>
</dbReference>
<gene>
    <name evidence="2" type="ORF">EHT25_13625</name>
</gene>
<protein>
    <submittedName>
        <fullName evidence="2">PadR family transcriptional regulator</fullName>
    </submittedName>
</protein>
<dbReference type="PANTHER" id="PTHR33169">
    <property type="entry name" value="PADR-FAMILY TRANSCRIPTIONAL REGULATOR"/>
    <property type="match status" value="1"/>
</dbReference>
<dbReference type="Proteomes" id="UP000271925">
    <property type="component" value="Unassembled WGS sequence"/>
</dbReference>
<dbReference type="OrthoDB" id="9808017at2"/>
<comment type="caution">
    <text evidence="2">The sequence shown here is derived from an EMBL/GenBank/DDBJ whole genome shotgun (WGS) entry which is preliminary data.</text>
</comment>
<organism evidence="2 3">
    <name type="scientific">Larkinella rosea</name>
    <dbReference type="NCBI Taxonomy" id="2025312"/>
    <lineage>
        <taxon>Bacteria</taxon>
        <taxon>Pseudomonadati</taxon>
        <taxon>Bacteroidota</taxon>
        <taxon>Cytophagia</taxon>
        <taxon>Cytophagales</taxon>
        <taxon>Spirosomataceae</taxon>
        <taxon>Larkinella</taxon>
    </lineage>
</organism>